<comment type="caution">
    <text evidence="1">The sequence shown here is derived from an EMBL/GenBank/DDBJ whole genome shotgun (WGS) entry which is preliminary data.</text>
</comment>
<accession>A0ACB9RDA1</accession>
<keyword evidence="2" id="KW-1185">Reference proteome</keyword>
<evidence type="ECO:0000313" key="2">
    <source>
        <dbReference type="Proteomes" id="UP001057402"/>
    </source>
</evidence>
<dbReference type="EMBL" id="CM042883">
    <property type="protein sequence ID" value="KAI4376920.1"/>
    <property type="molecule type" value="Genomic_DNA"/>
</dbReference>
<name>A0ACB9RDA1_9MYRT</name>
<dbReference type="Proteomes" id="UP001057402">
    <property type="component" value="Chromosome 4"/>
</dbReference>
<organism evidence="1 2">
    <name type="scientific">Melastoma candidum</name>
    <dbReference type="NCBI Taxonomy" id="119954"/>
    <lineage>
        <taxon>Eukaryota</taxon>
        <taxon>Viridiplantae</taxon>
        <taxon>Streptophyta</taxon>
        <taxon>Embryophyta</taxon>
        <taxon>Tracheophyta</taxon>
        <taxon>Spermatophyta</taxon>
        <taxon>Magnoliopsida</taxon>
        <taxon>eudicotyledons</taxon>
        <taxon>Gunneridae</taxon>
        <taxon>Pentapetalae</taxon>
        <taxon>rosids</taxon>
        <taxon>malvids</taxon>
        <taxon>Myrtales</taxon>
        <taxon>Melastomataceae</taxon>
        <taxon>Melastomatoideae</taxon>
        <taxon>Melastomateae</taxon>
        <taxon>Melastoma</taxon>
    </lineage>
</organism>
<sequence length="440" mass="49236">MPIQMNGTKPPRAVIVGGSIAGLSCAHSLISAGFNVVVIEKSVKPPTGSPTGAGLGLDPLSRGIIRSWVKQPQVLDNITVPLTIDENRATDGVTKDSWELTRDEDFGFRAAHWYDLHGLLYRDLPPDVVLWGHLFLSLHVTEDKHRVTIKARVVQTDEEVEITGDLLVAADGCLSSIRKHFLPDLKLRYSGYCAWRGILDFSAQEDSDVILAIRKAYPLLGKCLYFDLSATSGTHTVLYELLNKRLNWIWYINQQEPELKGNSVTMKVDSDMICKMHAEAERTWLPELATVMKETKDPFINVIYDCDPLEKIVWDNIVLVGDAAHPTTPHALRSTNMSLVDAEVLGSCLTKWEPGNLLVALKEYQDIRIPVTSKQVLHARRLGQIKQRLPLLDGKALDPRNSSPQELQELQQKNIPYFHAVPPHLDPPGGMDWGEKEIRV</sequence>
<proteinExistence type="predicted"/>
<evidence type="ECO:0000313" key="1">
    <source>
        <dbReference type="EMBL" id="KAI4376920.1"/>
    </source>
</evidence>
<protein>
    <submittedName>
        <fullName evidence="1">Uncharacterized protein</fullName>
    </submittedName>
</protein>
<gene>
    <name evidence="1" type="ORF">MLD38_014624</name>
</gene>
<reference evidence="2" key="1">
    <citation type="journal article" date="2023" name="Front. Plant Sci.">
        <title>Chromosomal-level genome assembly of Melastoma candidum provides insights into trichome evolution.</title>
        <authorList>
            <person name="Zhong Y."/>
            <person name="Wu W."/>
            <person name="Sun C."/>
            <person name="Zou P."/>
            <person name="Liu Y."/>
            <person name="Dai S."/>
            <person name="Zhou R."/>
        </authorList>
    </citation>
    <scope>NUCLEOTIDE SEQUENCE [LARGE SCALE GENOMIC DNA]</scope>
</reference>